<name>A0ABN9X551_9DINO</name>
<feature type="domain" description="Reverse transcriptase" evidence="1">
    <location>
        <begin position="90"/>
        <end position="288"/>
    </location>
</feature>
<dbReference type="Proteomes" id="UP001189429">
    <property type="component" value="Unassembled WGS sequence"/>
</dbReference>
<evidence type="ECO:0000313" key="3">
    <source>
        <dbReference type="Proteomes" id="UP001189429"/>
    </source>
</evidence>
<evidence type="ECO:0000313" key="2">
    <source>
        <dbReference type="EMBL" id="CAK0892811.1"/>
    </source>
</evidence>
<dbReference type="InterPro" id="IPR052055">
    <property type="entry name" value="Hepadnavirus_pol/RT"/>
</dbReference>
<proteinExistence type="predicted"/>
<accession>A0ABN9X551</accession>
<sequence>MDALLAEVRDGNSALQEWEGVPGLHLRFDFLSANGADPALLHSWRHGHSLGASPVVPRQVRNHPSVTSQLAWAEREWDRLAESGKVSFFPADAPPPKHLNVNPCGLILKPRPGADAEADESERFKARLIVDLRRGGVNECLPNADVAYGTLDQAAARMSAGSWLFVLDLRDCFFNWRVSDADSYALGFYSPGRRQFGKYNYLPFGLRPAPGINDANVKEILRILRLRTEVDLLDFVDDLLGAAPDEPTAWQNLCRAVRFLLRCGIPISAKPSGIRAPARRQTWIGWVFDTVECIITVPPEKTDRCRELCAAVLEADQHRTLRSKHLASAVGLASHIAELLPQLRRRLHPLWADFNASGVYSAWRASPLADPPVTLSDLSRAALAHICSALCTPPVRSLHCDGGPLSMWGHKSPEFADWANLARKGAIRVVECDASKMHGWSYHLCWDSRVVADTWPDNFESREAQPNSLEINYKELWVAVQCLLRESSCLKGWRVLFRLDNSAAVHYVNVRYGRIPSLESLAHRFESAERAAQCWALALHIPGKSNVIADAGSRSLDFARSWREDQYRDAALRKTLFQEVESRCGVQFTLDLFADRLGMTALTHEWRFPELSAFEAELRGHAVWAHPPRALLKETFQFLNAAIAVNADLRVVILCPDDPGAPWFRPSLLSKWHRIRSWPAGSDLFRWPSDRGLSKGPASDLPYIVLQSWLPNRRKRKR</sequence>
<dbReference type="SUPFAM" id="SSF56672">
    <property type="entry name" value="DNA/RNA polymerases"/>
    <property type="match status" value="1"/>
</dbReference>
<gene>
    <name evidence="2" type="ORF">PCOR1329_LOCUS72365</name>
</gene>
<dbReference type="InterPro" id="IPR043128">
    <property type="entry name" value="Rev_trsase/Diguanyl_cyclase"/>
</dbReference>
<dbReference type="EMBL" id="CAUYUJ010019668">
    <property type="protein sequence ID" value="CAK0892811.1"/>
    <property type="molecule type" value="Genomic_DNA"/>
</dbReference>
<dbReference type="Pfam" id="PF00078">
    <property type="entry name" value="RVT_1"/>
    <property type="match status" value="1"/>
</dbReference>
<evidence type="ECO:0000259" key="1">
    <source>
        <dbReference type="PROSITE" id="PS50878"/>
    </source>
</evidence>
<dbReference type="InterPro" id="IPR000477">
    <property type="entry name" value="RT_dom"/>
</dbReference>
<comment type="caution">
    <text evidence="2">The sequence shown here is derived from an EMBL/GenBank/DDBJ whole genome shotgun (WGS) entry which is preliminary data.</text>
</comment>
<dbReference type="PANTHER" id="PTHR33050">
    <property type="entry name" value="REVERSE TRANSCRIPTASE DOMAIN-CONTAINING PROTEIN"/>
    <property type="match status" value="1"/>
</dbReference>
<dbReference type="PANTHER" id="PTHR33050:SF7">
    <property type="entry name" value="RIBONUCLEASE H"/>
    <property type="match status" value="1"/>
</dbReference>
<organism evidence="2 3">
    <name type="scientific">Prorocentrum cordatum</name>
    <dbReference type="NCBI Taxonomy" id="2364126"/>
    <lineage>
        <taxon>Eukaryota</taxon>
        <taxon>Sar</taxon>
        <taxon>Alveolata</taxon>
        <taxon>Dinophyceae</taxon>
        <taxon>Prorocentrales</taxon>
        <taxon>Prorocentraceae</taxon>
        <taxon>Prorocentrum</taxon>
    </lineage>
</organism>
<dbReference type="Gene3D" id="3.30.70.270">
    <property type="match status" value="1"/>
</dbReference>
<dbReference type="PROSITE" id="PS50878">
    <property type="entry name" value="RT_POL"/>
    <property type="match status" value="1"/>
</dbReference>
<protein>
    <recommendedName>
        <fullName evidence="1">Reverse transcriptase domain-containing protein</fullName>
    </recommendedName>
</protein>
<dbReference type="InterPro" id="IPR043502">
    <property type="entry name" value="DNA/RNA_pol_sf"/>
</dbReference>
<reference evidence="2" key="1">
    <citation type="submission" date="2023-10" db="EMBL/GenBank/DDBJ databases">
        <authorList>
            <person name="Chen Y."/>
            <person name="Shah S."/>
            <person name="Dougan E. K."/>
            <person name="Thang M."/>
            <person name="Chan C."/>
        </authorList>
    </citation>
    <scope>NUCLEOTIDE SEQUENCE [LARGE SCALE GENOMIC DNA]</scope>
</reference>
<keyword evidence="3" id="KW-1185">Reference proteome</keyword>